<dbReference type="PANTHER" id="PTHR22916">
    <property type="entry name" value="GLYCOSYLTRANSFERASE"/>
    <property type="match status" value="1"/>
</dbReference>
<evidence type="ECO:0000313" key="4">
    <source>
        <dbReference type="EMBL" id="OQQ92658.1"/>
    </source>
</evidence>
<keyword evidence="2" id="KW-0808">Transferase</keyword>
<dbReference type="InterPro" id="IPR029044">
    <property type="entry name" value="Nucleotide-diphossugar_trans"/>
</dbReference>
<dbReference type="RefSeq" id="WP_081533403.1">
    <property type="nucleotide sequence ID" value="NZ_NBEF01000004.1"/>
</dbReference>
<dbReference type="AlphaFoldDB" id="A0A1V9RI29"/>
<gene>
    <name evidence="4" type="ORF">B6U56_00355</name>
</gene>
<dbReference type="SUPFAM" id="SSF53448">
    <property type="entry name" value="Nucleotide-diphospho-sugar transferases"/>
    <property type="match status" value="1"/>
</dbReference>
<evidence type="ECO:0000259" key="3">
    <source>
        <dbReference type="Pfam" id="PF00535"/>
    </source>
</evidence>
<organism evidence="4 5">
    <name type="scientific">Ligilactobacillus salivarius</name>
    <dbReference type="NCBI Taxonomy" id="1624"/>
    <lineage>
        <taxon>Bacteria</taxon>
        <taxon>Bacillati</taxon>
        <taxon>Bacillota</taxon>
        <taxon>Bacilli</taxon>
        <taxon>Lactobacillales</taxon>
        <taxon>Lactobacillaceae</taxon>
        <taxon>Ligilactobacillus</taxon>
    </lineage>
</organism>
<dbReference type="EMBL" id="NBEF01000004">
    <property type="protein sequence ID" value="OQQ92658.1"/>
    <property type="molecule type" value="Genomic_DNA"/>
</dbReference>
<dbReference type="CDD" id="cd00761">
    <property type="entry name" value="Glyco_tranf_GTA_type"/>
    <property type="match status" value="1"/>
</dbReference>
<reference evidence="4 5" key="1">
    <citation type="submission" date="2017-03" db="EMBL/GenBank/DDBJ databases">
        <title>Phylogenomics and comparative genomics of Lactobacillus salivarius, a mammalian gut commensal.</title>
        <authorList>
            <person name="Harris H.M."/>
        </authorList>
    </citation>
    <scope>NUCLEOTIDE SEQUENCE [LARGE SCALE GENOMIC DNA]</scope>
    <source>
        <strain evidence="4 5">JCM 1047</strain>
    </source>
</reference>
<dbReference type="GO" id="GO:0016757">
    <property type="term" value="F:glycosyltransferase activity"/>
    <property type="evidence" value="ECO:0007669"/>
    <property type="project" value="UniProtKB-KW"/>
</dbReference>
<evidence type="ECO:0000256" key="1">
    <source>
        <dbReference type="ARBA" id="ARBA00022676"/>
    </source>
</evidence>
<sequence length="298" mass="35130">MVKVSVGVTIYNVEEYLRECLDSIMNQTFKDFEVIMVDDGSTDNSFNICQEYVARDNRFKLIHQANIGVAGARNTCLKHMKGEYITWIDSDDKVEPNYLERLLEVQNETQADLVDGYNYGFKDGMRYYYDLTHISPTLDAVEISKEELFLRLLEGFRIVLWGNLAKKELYQGVYFITGKNYEDNGTRFKLYFRANKIVILPEPLYGYREERKGSIMTNKNTSETLKKKLQDFEDITANSENFIYFMDISQSKEVVEKIHQQYLGHLYSLSKTDLEGQNEEKYENYTTKYRNRRQKILE</sequence>
<proteinExistence type="predicted"/>
<dbReference type="Proteomes" id="UP000192575">
    <property type="component" value="Unassembled WGS sequence"/>
</dbReference>
<evidence type="ECO:0000313" key="5">
    <source>
        <dbReference type="Proteomes" id="UP000192575"/>
    </source>
</evidence>
<accession>A0A1V9RI29</accession>
<name>A0A1V9RI29_9LACO</name>
<evidence type="ECO:0000256" key="2">
    <source>
        <dbReference type="ARBA" id="ARBA00022679"/>
    </source>
</evidence>
<feature type="domain" description="Glycosyltransferase 2-like" evidence="3">
    <location>
        <begin position="5"/>
        <end position="139"/>
    </location>
</feature>
<keyword evidence="1" id="KW-0328">Glycosyltransferase</keyword>
<protein>
    <recommendedName>
        <fullName evidence="3">Glycosyltransferase 2-like domain-containing protein</fullName>
    </recommendedName>
</protein>
<comment type="caution">
    <text evidence="4">The sequence shown here is derived from an EMBL/GenBank/DDBJ whole genome shotgun (WGS) entry which is preliminary data.</text>
</comment>
<dbReference type="Pfam" id="PF00535">
    <property type="entry name" value="Glycos_transf_2"/>
    <property type="match status" value="1"/>
</dbReference>
<dbReference type="Gene3D" id="3.90.550.10">
    <property type="entry name" value="Spore Coat Polysaccharide Biosynthesis Protein SpsA, Chain A"/>
    <property type="match status" value="1"/>
</dbReference>
<dbReference type="InterPro" id="IPR001173">
    <property type="entry name" value="Glyco_trans_2-like"/>
</dbReference>
<dbReference type="PANTHER" id="PTHR22916:SF51">
    <property type="entry name" value="GLYCOSYLTRANSFERASE EPSH-RELATED"/>
    <property type="match status" value="1"/>
</dbReference>